<feature type="transmembrane region" description="Helical" evidence="5">
    <location>
        <begin position="91"/>
        <end position="111"/>
    </location>
</feature>
<feature type="transmembrane region" description="Helical" evidence="5">
    <location>
        <begin position="141"/>
        <end position="161"/>
    </location>
</feature>
<feature type="transmembrane region" description="Helical" evidence="5">
    <location>
        <begin position="16"/>
        <end position="34"/>
    </location>
</feature>
<keyword evidence="2 5" id="KW-0812">Transmembrane</keyword>
<proteinExistence type="predicted"/>
<accession>A0A7X1NTJ4</accession>
<organism evidence="7 8">
    <name type="scientific">Deinococcus terrestris</name>
    <dbReference type="NCBI Taxonomy" id="2651870"/>
    <lineage>
        <taxon>Bacteria</taxon>
        <taxon>Thermotogati</taxon>
        <taxon>Deinococcota</taxon>
        <taxon>Deinococci</taxon>
        <taxon>Deinococcales</taxon>
        <taxon>Deinococcaceae</taxon>
        <taxon>Deinococcus</taxon>
    </lineage>
</organism>
<feature type="transmembrane region" description="Helical" evidence="5">
    <location>
        <begin position="279"/>
        <end position="296"/>
    </location>
</feature>
<name>A0A7X1NTJ4_9DEIO</name>
<dbReference type="EMBL" id="WBSL01000001">
    <property type="protein sequence ID" value="MPY65269.1"/>
    <property type="molecule type" value="Genomic_DNA"/>
</dbReference>
<comment type="caution">
    <text evidence="7">The sequence shown here is derived from an EMBL/GenBank/DDBJ whole genome shotgun (WGS) entry which is preliminary data.</text>
</comment>
<dbReference type="AlphaFoldDB" id="A0A7X1NTJ4"/>
<feature type="transmembrane region" description="Helical" evidence="5">
    <location>
        <begin position="118"/>
        <end position="135"/>
    </location>
</feature>
<keyword evidence="3 5" id="KW-1133">Transmembrane helix</keyword>
<evidence type="ECO:0000256" key="5">
    <source>
        <dbReference type="SAM" id="Phobius"/>
    </source>
</evidence>
<dbReference type="Proteomes" id="UP000484842">
    <property type="component" value="Unassembled WGS sequence"/>
</dbReference>
<evidence type="ECO:0000313" key="8">
    <source>
        <dbReference type="Proteomes" id="UP000484842"/>
    </source>
</evidence>
<evidence type="ECO:0000313" key="7">
    <source>
        <dbReference type="EMBL" id="MPY65269.1"/>
    </source>
</evidence>
<dbReference type="GO" id="GO:0016020">
    <property type="term" value="C:membrane"/>
    <property type="evidence" value="ECO:0007669"/>
    <property type="project" value="UniProtKB-SubCell"/>
</dbReference>
<evidence type="ECO:0000256" key="2">
    <source>
        <dbReference type="ARBA" id="ARBA00022692"/>
    </source>
</evidence>
<dbReference type="RefSeq" id="WP_152868177.1">
    <property type="nucleotide sequence ID" value="NZ_WBSL01000001.1"/>
</dbReference>
<keyword evidence="8" id="KW-1185">Reference proteome</keyword>
<sequence>MIRELLRLGPAQRDHLPAGRIALGVAVPLLTLLWWGRLDLSIYASFAAFTGIYARHEPLGTRLRHQSTSAALLLACEALGIWLAQTGTGPWGVTLAGALVSGVGAVLAAALGLRPAGSLFFVFAVTSIAGLSRPAPFGEALGVAAATAVFCLGLGVLGALLSERVRPDELQPPSPSPLDEAGLSWHSLRHVLAAGLGGAAGLLSPFGHSAWAMVAAVAPISAQDHRGRVQRGLHRIVGTLGGVGVAAVVLALPPSPWLLVGLIVVLQFLAEVFVTRNYSVSLLFVTPLALLMTQLTQPGDPAALLTARAAETVLGALIGLAVVVLVRSGAERRDG</sequence>
<dbReference type="Pfam" id="PF13515">
    <property type="entry name" value="FUSC_2"/>
    <property type="match status" value="1"/>
</dbReference>
<keyword evidence="4 5" id="KW-0472">Membrane</keyword>
<evidence type="ECO:0000256" key="1">
    <source>
        <dbReference type="ARBA" id="ARBA00004141"/>
    </source>
</evidence>
<evidence type="ECO:0000259" key="6">
    <source>
        <dbReference type="Pfam" id="PF13515"/>
    </source>
</evidence>
<comment type="subcellular location">
    <subcellularLocation>
        <location evidence="1">Membrane</location>
        <topology evidence="1">Multi-pass membrane protein</topology>
    </subcellularLocation>
</comment>
<evidence type="ECO:0000256" key="3">
    <source>
        <dbReference type="ARBA" id="ARBA00022989"/>
    </source>
</evidence>
<protein>
    <submittedName>
        <fullName evidence="7">FUSC family protein</fullName>
    </submittedName>
</protein>
<evidence type="ECO:0000256" key="4">
    <source>
        <dbReference type="ARBA" id="ARBA00023136"/>
    </source>
</evidence>
<feature type="transmembrane region" description="Helical" evidence="5">
    <location>
        <begin position="302"/>
        <end position="326"/>
    </location>
</feature>
<dbReference type="InterPro" id="IPR049453">
    <property type="entry name" value="Memb_transporter_dom"/>
</dbReference>
<gene>
    <name evidence="7" type="ORF">F8S09_00980</name>
</gene>
<feature type="domain" description="Integral membrane bound transporter" evidence="6">
    <location>
        <begin position="199"/>
        <end position="322"/>
    </location>
</feature>
<reference evidence="7 8" key="1">
    <citation type="submission" date="2019-10" db="EMBL/GenBank/DDBJ databases">
        <title>Deinococcus sp. isolated from soil.</title>
        <authorList>
            <person name="Li Y."/>
            <person name="Wang J."/>
        </authorList>
    </citation>
    <scope>NUCLEOTIDE SEQUENCE [LARGE SCALE GENOMIC DNA]</scope>
    <source>
        <strain evidence="7 8">SDU3-2</strain>
    </source>
</reference>